<sequence>MNQYVEIILPDGRNEKVEKGITLLELSKRYQNEFNAPIVLALMDNKLKELRSHVNEDCKLEFLDVTNRDGYRAYLRSVSFLMIKAIYDVLGRETGTKVVIHHSLSRGFYCEIKGHQVSDAILEQVKHKMREMVEQDILIQKRTVSLNKALKLFKENKMEDKVRLFNYRRVSNVNLYRLDDFEDYFYGYMVPSTGCLQHFDLLQYDKGFILQFQNRQDPKAVAPFINHEKLFKTLKESSDWGEIMDVGTVGALNNKIAQGKINELILIAEALQEKKIAAIADTIMQDIAHKKIIFVAGPSSSGKTTFAHRLSIQLKAQGLKPHAISVDNYFVNRELTPRDADGNYDFETLDALDVKQFNEDMMKLLDGQEVELPDFNFKVGKREYNGKFLQLEKSDILVVEGIHCLNDKLSMGIPRDNMFKIYISALTQLNIDDHNRIPTTDARLLRRIVRDNTYRGADAAKTIAMWPSVRKGEELYIFPYQEQADVMFNSALIYELAVLKQYAEPLLFSIPKDQPEYIEAKRLIKFLDYFLGVSSEKIPYNSLIREFVGGSCFR</sequence>
<dbReference type="Pfam" id="PF00485">
    <property type="entry name" value="PRK"/>
    <property type="match status" value="1"/>
</dbReference>
<dbReference type="InterPro" id="IPR012675">
    <property type="entry name" value="Beta-grasp_dom_sf"/>
</dbReference>
<keyword evidence="2" id="KW-0418">Kinase</keyword>
<dbReference type="RefSeq" id="WP_212698321.1">
    <property type="nucleotide sequence ID" value="NZ_CP058649.1"/>
</dbReference>
<evidence type="ECO:0000313" key="3">
    <source>
        <dbReference type="Proteomes" id="UP000683246"/>
    </source>
</evidence>
<reference evidence="2" key="1">
    <citation type="submission" date="2020-07" db="EMBL/GenBank/DDBJ databases">
        <title>Vallitalea pronyensis genome.</title>
        <authorList>
            <person name="Postec A."/>
        </authorList>
    </citation>
    <scope>NUCLEOTIDE SEQUENCE</scope>
    <source>
        <strain evidence="2">FatNI3</strain>
    </source>
</reference>
<organism evidence="2 3">
    <name type="scientific">Vallitalea pronyensis</name>
    <dbReference type="NCBI Taxonomy" id="1348613"/>
    <lineage>
        <taxon>Bacteria</taxon>
        <taxon>Bacillati</taxon>
        <taxon>Bacillota</taxon>
        <taxon>Clostridia</taxon>
        <taxon>Lachnospirales</taxon>
        <taxon>Vallitaleaceae</taxon>
        <taxon>Vallitalea</taxon>
    </lineage>
</organism>
<name>A0A8J8SGP6_9FIRM</name>
<dbReference type="InterPro" id="IPR006083">
    <property type="entry name" value="PRK/URK"/>
</dbReference>
<gene>
    <name evidence="2" type="ORF">HZI73_11230</name>
</gene>
<dbReference type="InterPro" id="IPR003593">
    <property type="entry name" value="AAA+_ATPase"/>
</dbReference>
<keyword evidence="2" id="KW-0808">Transferase</keyword>
<dbReference type="AlphaFoldDB" id="A0A8J8SGP6"/>
<dbReference type="Gene3D" id="3.30.980.10">
    <property type="entry name" value="Threonyl-trna Synthetase, Chain A, domain 2"/>
    <property type="match status" value="1"/>
</dbReference>
<dbReference type="InterPro" id="IPR018163">
    <property type="entry name" value="Thr/Ala-tRNA-synth_IIc_edit"/>
</dbReference>
<dbReference type="InterPro" id="IPR027417">
    <property type="entry name" value="P-loop_NTPase"/>
</dbReference>
<keyword evidence="3" id="KW-1185">Reference proteome</keyword>
<accession>A0A8J8SGP6</accession>
<evidence type="ECO:0000313" key="2">
    <source>
        <dbReference type="EMBL" id="QUI22826.1"/>
    </source>
</evidence>
<protein>
    <submittedName>
        <fullName evidence="2">Nucleoside kinase</fullName>
    </submittedName>
</protein>
<proteinExistence type="predicted"/>
<dbReference type="SUPFAM" id="SSF81271">
    <property type="entry name" value="TGS-like"/>
    <property type="match status" value="1"/>
</dbReference>
<dbReference type="EMBL" id="CP058649">
    <property type="protein sequence ID" value="QUI22826.1"/>
    <property type="molecule type" value="Genomic_DNA"/>
</dbReference>
<dbReference type="SMART" id="SM00382">
    <property type="entry name" value="AAA"/>
    <property type="match status" value="1"/>
</dbReference>
<dbReference type="PANTHER" id="PTHR10285">
    <property type="entry name" value="URIDINE KINASE"/>
    <property type="match status" value="1"/>
</dbReference>
<dbReference type="Gene3D" id="3.40.50.300">
    <property type="entry name" value="P-loop containing nucleotide triphosphate hydrolases"/>
    <property type="match status" value="1"/>
</dbReference>
<dbReference type="Proteomes" id="UP000683246">
    <property type="component" value="Chromosome"/>
</dbReference>
<dbReference type="KEGG" id="vpy:HZI73_11230"/>
<dbReference type="GO" id="GO:0005524">
    <property type="term" value="F:ATP binding"/>
    <property type="evidence" value="ECO:0007669"/>
    <property type="project" value="InterPro"/>
</dbReference>
<dbReference type="GO" id="GO:0016301">
    <property type="term" value="F:kinase activity"/>
    <property type="evidence" value="ECO:0007669"/>
    <property type="project" value="UniProtKB-KW"/>
</dbReference>
<dbReference type="InterPro" id="IPR012676">
    <property type="entry name" value="TGS-like"/>
</dbReference>
<dbReference type="SUPFAM" id="SSF55186">
    <property type="entry name" value="ThrRS/AlaRS common domain"/>
    <property type="match status" value="1"/>
</dbReference>
<evidence type="ECO:0000259" key="1">
    <source>
        <dbReference type="SMART" id="SM00382"/>
    </source>
</evidence>
<feature type="domain" description="AAA+ ATPase" evidence="1">
    <location>
        <begin position="289"/>
        <end position="450"/>
    </location>
</feature>
<dbReference type="SUPFAM" id="SSF52540">
    <property type="entry name" value="P-loop containing nucleoside triphosphate hydrolases"/>
    <property type="match status" value="1"/>
</dbReference>
<dbReference type="CDD" id="cd02028">
    <property type="entry name" value="UMPK_like"/>
    <property type="match status" value="1"/>
</dbReference>
<dbReference type="Gene3D" id="3.10.20.30">
    <property type="match status" value="1"/>
</dbReference>